<keyword evidence="2" id="KW-0129">CBS domain</keyword>
<dbReference type="Proteomes" id="UP000199488">
    <property type="component" value="Unassembled WGS sequence"/>
</dbReference>
<feature type="domain" description="CBS" evidence="3">
    <location>
        <begin position="7"/>
        <end position="67"/>
    </location>
</feature>
<evidence type="ECO:0000259" key="3">
    <source>
        <dbReference type="PROSITE" id="PS51371"/>
    </source>
</evidence>
<feature type="domain" description="CBS" evidence="3">
    <location>
        <begin position="78"/>
        <end position="138"/>
    </location>
</feature>
<evidence type="ECO:0000256" key="2">
    <source>
        <dbReference type="PROSITE-ProRule" id="PRU00703"/>
    </source>
</evidence>
<dbReference type="SMART" id="SM00116">
    <property type="entry name" value="CBS"/>
    <property type="match status" value="2"/>
</dbReference>
<reference evidence="4 5" key="1">
    <citation type="submission" date="2016-10" db="EMBL/GenBank/DDBJ databases">
        <authorList>
            <person name="de Groot N.N."/>
        </authorList>
    </citation>
    <scope>NUCLEOTIDE SEQUENCE [LARGE SCALE GENOMIC DNA]</scope>
    <source>
        <strain evidence="4 5">DSM 23126</strain>
    </source>
</reference>
<name>A0A1H2VQP5_9BACI</name>
<dbReference type="OrthoDB" id="9781631at2"/>
<dbReference type="InterPro" id="IPR045865">
    <property type="entry name" value="ACT-like_dom_sf"/>
</dbReference>
<dbReference type="InterPro" id="IPR051462">
    <property type="entry name" value="CBS_domain-containing"/>
</dbReference>
<sequence>MFVEEIMVKDVITIERTTLIRTALELLEKHRIRHIPVIDENRYVVGIVADRDIRDASPSIFQPGDDKKELDQPVSTIMTSPVVTIMSYDLMADAAVVLYENDISALPVVSSDDKLVGILTETNVLHTLVKMTGANQPSSQIDIVVPNLSGQLAELSLIFKEKGTNVISVLLFPHNEIDKQVLSFRVQTMDPRKLIAAIEEKGYTVQWPRMPEPGS</sequence>
<protein>
    <submittedName>
        <fullName evidence="4">Acetoin utilization protein AcuB</fullName>
    </submittedName>
</protein>
<dbReference type="InterPro" id="IPR046342">
    <property type="entry name" value="CBS_dom_sf"/>
</dbReference>
<dbReference type="CDD" id="cd04883">
    <property type="entry name" value="ACT_AcuB"/>
    <property type="match status" value="1"/>
</dbReference>
<proteinExistence type="predicted"/>
<evidence type="ECO:0000313" key="5">
    <source>
        <dbReference type="Proteomes" id="UP000199488"/>
    </source>
</evidence>
<dbReference type="PROSITE" id="PS51371">
    <property type="entry name" value="CBS"/>
    <property type="match status" value="2"/>
</dbReference>
<keyword evidence="5" id="KW-1185">Reference proteome</keyword>
<dbReference type="PANTHER" id="PTHR48108">
    <property type="entry name" value="CBS DOMAIN-CONTAINING PROTEIN CBSX2, CHLOROPLASTIC"/>
    <property type="match status" value="1"/>
</dbReference>
<evidence type="ECO:0000256" key="1">
    <source>
        <dbReference type="ARBA" id="ARBA00022737"/>
    </source>
</evidence>
<gene>
    <name evidence="4" type="ORF">SAMN05421781_2199</name>
</gene>
<accession>A0A1H2VQP5</accession>
<dbReference type="InterPro" id="IPR000644">
    <property type="entry name" value="CBS_dom"/>
</dbReference>
<dbReference type="CDD" id="cd04584">
    <property type="entry name" value="CBS_pair_AcuB_like"/>
    <property type="match status" value="1"/>
</dbReference>
<dbReference type="SUPFAM" id="SSF55021">
    <property type="entry name" value="ACT-like"/>
    <property type="match status" value="1"/>
</dbReference>
<dbReference type="SUPFAM" id="SSF54631">
    <property type="entry name" value="CBS-domain pair"/>
    <property type="match status" value="1"/>
</dbReference>
<keyword evidence="1" id="KW-0677">Repeat</keyword>
<dbReference type="Pfam" id="PF00571">
    <property type="entry name" value="CBS"/>
    <property type="match status" value="2"/>
</dbReference>
<dbReference type="PANTHER" id="PTHR48108:SF2">
    <property type="entry name" value="ACETOIN UTILIZATION PROTEIN ACUB"/>
    <property type="match status" value="1"/>
</dbReference>
<organism evidence="4 5">
    <name type="scientific">Marinococcus luteus</name>
    <dbReference type="NCBI Taxonomy" id="1122204"/>
    <lineage>
        <taxon>Bacteria</taxon>
        <taxon>Bacillati</taxon>
        <taxon>Bacillota</taxon>
        <taxon>Bacilli</taxon>
        <taxon>Bacillales</taxon>
        <taxon>Bacillaceae</taxon>
        <taxon>Marinococcus</taxon>
    </lineage>
</organism>
<dbReference type="STRING" id="1122204.SAMN05421781_2199"/>
<dbReference type="AlphaFoldDB" id="A0A1H2VQP5"/>
<dbReference type="Gene3D" id="3.10.580.10">
    <property type="entry name" value="CBS-domain"/>
    <property type="match status" value="1"/>
</dbReference>
<dbReference type="EMBL" id="FNNC01000004">
    <property type="protein sequence ID" value="SDW70621.1"/>
    <property type="molecule type" value="Genomic_DNA"/>
</dbReference>
<evidence type="ECO:0000313" key="4">
    <source>
        <dbReference type="EMBL" id="SDW70621.1"/>
    </source>
</evidence>